<keyword evidence="1" id="KW-0472">Membrane</keyword>
<feature type="transmembrane region" description="Helical" evidence="1">
    <location>
        <begin position="71"/>
        <end position="90"/>
    </location>
</feature>
<evidence type="ECO:0000313" key="2">
    <source>
        <dbReference type="EMBL" id="RLV55655.1"/>
    </source>
</evidence>
<keyword evidence="1" id="KW-0812">Transmembrane</keyword>
<organism evidence="2 3">
    <name type="scientific">Aeromicrobium phragmitis</name>
    <dbReference type="NCBI Taxonomy" id="2478914"/>
    <lineage>
        <taxon>Bacteria</taxon>
        <taxon>Bacillati</taxon>
        <taxon>Actinomycetota</taxon>
        <taxon>Actinomycetes</taxon>
        <taxon>Propionibacteriales</taxon>
        <taxon>Nocardioidaceae</taxon>
        <taxon>Aeromicrobium</taxon>
    </lineage>
</organism>
<feature type="transmembrane region" description="Helical" evidence="1">
    <location>
        <begin position="96"/>
        <end position="118"/>
    </location>
</feature>
<feature type="transmembrane region" description="Helical" evidence="1">
    <location>
        <begin position="212"/>
        <end position="232"/>
    </location>
</feature>
<name>A0A3L8PJX0_9ACTN</name>
<dbReference type="InterPro" id="IPR006750">
    <property type="entry name" value="YdcZ"/>
</dbReference>
<comment type="caution">
    <text evidence="2">The sequence shown here is derived from an EMBL/GenBank/DDBJ whole genome shotgun (WGS) entry which is preliminary data.</text>
</comment>
<feature type="transmembrane region" description="Helical" evidence="1">
    <location>
        <begin position="130"/>
        <end position="149"/>
    </location>
</feature>
<dbReference type="PANTHER" id="PTHR34821">
    <property type="entry name" value="INNER MEMBRANE PROTEIN YDCZ"/>
    <property type="match status" value="1"/>
</dbReference>
<evidence type="ECO:0000256" key="1">
    <source>
        <dbReference type="SAM" id="Phobius"/>
    </source>
</evidence>
<dbReference type="OrthoDB" id="9097160at2"/>
<feature type="transmembrane region" description="Helical" evidence="1">
    <location>
        <begin position="252"/>
        <end position="272"/>
    </location>
</feature>
<keyword evidence="1" id="KW-1133">Transmembrane helix</keyword>
<dbReference type="GO" id="GO:0005886">
    <property type="term" value="C:plasma membrane"/>
    <property type="evidence" value="ECO:0007669"/>
    <property type="project" value="TreeGrafter"/>
</dbReference>
<dbReference type="PANTHER" id="PTHR34821:SF2">
    <property type="entry name" value="INNER MEMBRANE PROTEIN YDCZ"/>
    <property type="match status" value="1"/>
</dbReference>
<evidence type="ECO:0000313" key="3">
    <source>
        <dbReference type="Proteomes" id="UP000282515"/>
    </source>
</evidence>
<gene>
    <name evidence="2" type="ORF">D9V41_09290</name>
</gene>
<dbReference type="AlphaFoldDB" id="A0A3L8PJX0"/>
<feature type="transmembrane region" description="Helical" evidence="1">
    <location>
        <begin position="180"/>
        <end position="200"/>
    </location>
</feature>
<dbReference type="RefSeq" id="WP_121794292.1">
    <property type="nucleotide sequence ID" value="NZ_RDBF01000006.1"/>
</dbReference>
<sequence>MEALLLPAGAVAIGVLLAVQASVNPRLARAVGTPYGGATVQLWVAVALLVLTAVAAGAFDAFGRLGAAPGWYLLGGLASPLYITCGILLFPRIGALAAGGMFVAGQVLGSVALDVFGLLGLERQPATPHLVAGAVLVLAGIGVVVRGQATATPTAALASSAPRGDRRTPSLAGVADGRAGAGWIALGLVAGAALPFQGAVNARLRTVLVDPITVALTSFVVAAVTITLVLAVLRMTGAASPLHLAGVRTMPWWGWLGALCAVLYVTGTFLLIPRISAAVTIVLTVTGQQLAGAVIDARGAFGLPRRPVTMLRALGLALLLGGCLLVELA</sequence>
<proteinExistence type="predicted"/>
<dbReference type="Proteomes" id="UP000282515">
    <property type="component" value="Unassembled WGS sequence"/>
</dbReference>
<protein>
    <submittedName>
        <fullName evidence="2">DMT family transporter</fullName>
    </submittedName>
</protein>
<keyword evidence="3" id="KW-1185">Reference proteome</keyword>
<feature type="transmembrane region" description="Helical" evidence="1">
    <location>
        <begin position="40"/>
        <end position="59"/>
    </location>
</feature>
<dbReference type="Pfam" id="PF04657">
    <property type="entry name" value="DMT_YdcZ"/>
    <property type="match status" value="2"/>
</dbReference>
<dbReference type="EMBL" id="RDBF01000006">
    <property type="protein sequence ID" value="RLV55655.1"/>
    <property type="molecule type" value="Genomic_DNA"/>
</dbReference>
<accession>A0A3L8PJX0</accession>
<reference evidence="2 3" key="1">
    <citation type="submission" date="2018-10" db="EMBL/GenBank/DDBJ databases">
        <title>Aeromicrobium sp. 9W16Y-2 whole genome shotgun sequence.</title>
        <authorList>
            <person name="Li F."/>
        </authorList>
    </citation>
    <scope>NUCLEOTIDE SEQUENCE [LARGE SCALE GENOMIC DNA]</scope>
    <source>
        <strain evidence="2 3">9W16Y-2</strain>
    </source>
</reference>